<sequence length="316" mass="35131">MFRRLARNVGNGELGTIFRASAPENDETNTSVLDGSIVAETLEGPGGLESPEPVAASVAVNKHTDRVAVIIEDRPLANLIPILLHFHSVLGPKWPIIFYTTQQTADTLLNSAPLSRAVAFSEIEVRYLPVNTTFDSHASVSVFLTSPFLWTDLAPYLKILLFQADSILCSASPAHVDEFLDYDFIGAPINKQFGTGFNGGLSLRNRELALRVIERWDFGVDSAADDAPTEWKFEDQWFHTRLRELGEDAELVGELGIQVNLPDQETAGRFSGETTWVERQRPLGFHQPHRWQSNHMDDIMQYCPEVGMIAGSSFFG</sequence>
<dbReference type="InterPro" id="IPR043729">
    <property type="entry name" value="DUF5672"/>
</dbReference>
<evidence type="ECO:0000313" key="3">
    <source>
        <dbReference type="Proteomes" id="UP000297716"/>
    </source>
</evidence>
<dbReference type="STRING" id="37992.A0A4Z0YUW4"/>
<dbReference type="EMBL" id="SKBN01000010">
    <property type="protein sequence ID" value="TGJ87747.1"/>
    <property type="molecule type" value="Genomic_DNA"/>
</dbReference>
<protein>
    <recommendedName>
        <fullName evidence="1">DUF5672 domain-containing protein</fullName>
    </recommendedName>
</protein>
<comment type="caution">
    <text evidence="2">The sequence shown here is derived from an EMBL/GenBank/DDBJ whole genome shotgun (WGS) entry which is preliminary data.</text>
</comment>
<dbReference type="AlphaFoldDB" id="A0A4Z0YUW4"/>
<accession>A0A4Z0YUW4</accession>
<feature type="domain" description="DUF5672" evidence="1">
    <location>
        <begin position="123"/>
        <end position="286"/>
    </location>
</feature>
<evidence type="ECO:0000313" key="2">
    <source>
        <dbReference type="EMBL" id="TGJ87747.1"/>
    </source>
</evidence>
<proteinExistence type="predicted"/>
<organism evidence="2 3">
    <name type="scientific">Xylaria hypoxylon</name>
    <dbReference type="NCBI Taxonomy" id="37992"/>
    <lineage>
        <taxon>Eukaryota</taxon>
        <taxon>Fungi</taxon>
        <taxon>Dikarya</taxon>
        <taxon>Ascomycota</taxon>
        <taxon>Pezizomycotina</taxon>
        <taxon>Sordariomycetes</taxon>
        <taxon>Xylariomycetidae</taxon>
        <taxon>Xylariales</taxon>
        <taxon>Xylariaceae</taxon>
        <taxon>Xylaria</taxon>
    </lineage>
</organism>
<reference evidence="2 3" key="1">
    <citation type="submission" date="2019-03" db="EMBL/GenBank/DDBJ databases">
        <title>Draft genome sequence of Xylaria hypoxylon DSM 108379, a ubiquitous saprotrophic-parasitic fungi on hardwood.</title>
        <authorList>
            <person name="Buettner E."/>
            <person name="Leonhardt S."/>
            <person name="Gebauer A.M."/>
            <person name="Liers C."/>
            <person name="Hofrichter M."/>
            <person name="Kellner H."/>
        </authorList>
    </citation>
    <scope>NUCLEOTIDE SEQUENCE [LARGE SCALE GENOMIC DNA]</scope>
    <source>
        <strain evidence="2 3">DSM 108379</strain>
    </source>
</reference>
<name>A0A4Z0YUW4_9PEZI</name>
<dbReference type="OrthoDB" id="10025998at2759"/>
<evidence type="ECO:0000259" key="1">
    <source>
        <dbReference type="Pfam" id="PF18922"/>
    </source>
</evidence>
<gene>
    <name evidence="2" type="ORF">E0Z10_g995</name>
</gene>
<dbReference type="Proteomes" id="UP000297716">
    <property type="component" value="Unassembled WGS sequence"/>
</dbReference>
<dbReference type="Pfam" id="PF18922">
    <property type="entry name" value="DUF5672"/>
    <property type="match status" value="1"/>
</dbReference>
<keyword evidence="3" id="KW-1185">Reference proteome</keyword>